<name>A0AAN7V247_9COLE</name>
<gene>
    <name evidence="1" type="ORF">RI129_000129</name>
</gene>
<keyword evidence="2" id="KW-1185">Reference proteome</keyword>
<evidence type="ECO:0000313" key="1">
    <source>
        <dbReference type="EMBL" id="KAK5637901.1"/>
    </source>
</evidence>
<evidence type="ECO:0000313" key="2">
    <source>
        <dbReference type="Proteomes" id="UP001329430"/>
    </source>
</evidence>
<reference evidence="1 2" key="1">
    <citation type="journal article" date="2024" name="Insects">
        <title>An Improved Chromosome-Level Genome Assembly of the Firefly Pyrocoelia pectoralis.</title>
        <authorList>
            <person name="Fu X."/>
            <person name="Meyer-Rochow V.B."/>
            <person name="Ballantyne L."/>
            <person name="Zhu X."/>
        </authorList>
    </citation>
    <scope>NUCLEOTIDE SEQUENCE [LARGE SCALE GENOMIC DNA]</scope>
    <source>
        <strain evidence="1">XCY_ONT2</strain>
    </source>
</reference>
<accession>A0AAN7V247</accession>
<protein>
    <recommendedName>
        <fullName evidence="3">BESS domain-containing protein</fullName>
    </recommendedName>
</protein>
<proteinExistence type="predicted"/>
<dbReference type="EMBL" id="JAVRBK010000014">
    <property type="protein sequence ID" value="KAK5637901.1"/>
    <property type="molecule type" value="Genomic_DNA"/>
</dbReference>
<dbReference type="Proteomes" id="UP001329430">
    <property type="component" value="Unassembled WGS sequence"/>
</dbReference>
<dbReference type="AlphaFoldDB" id="A0AAN7V247"/>
<organism evidence="1 2">
    <name type="scientific">Pyrocoelia pectoralis</name>
    <dbReference type="NCBI Taxonomy" id="417401"/>
    <lineage>
        <taxon>Eukaryota</taxon>
        <taxon>Metazoa</taxon>
        <taxon>Ecdysozoa</taxon>
        <taxon>Arthropoda</taxon>
        <taxon>Hexapoda</taxon>
        <taxon>Insecta</taxon>
        <taxon>Pterygota</taxon>
        <taxon>Neoptera</taxon>
        <taxon>Endopterygota</taxon>
        <taxon>Coleoptera</taxon>
        <taxon>Polyphaga</taxon>
        <taxon>Elateriformia</taxon>
        <taxon>Elateroidea</taxon>
        <taxon>Lampyridae</taxon>
        <taxon>Lampyrinae</taxon>
        <taxon>Pyrocoelia</taxon>
    </lineage>
</organism>
<sequence length="118" mass="13070">MESTMKESVTDTSDTKAALKMFLLSLMPELQEFSDSQIKTFKRRVFTVIDEISNPTEDVFQPTLYASAPSPHSVYSHTSVCSIQSPASSVHTSETSSNVATNEYYTSFSEGLDLTNLQ</sequence>
<evidence type="ECO:0008006" key="3">
    <source>
        <dbReference type="Google" id="ProtNLM"/>
    </source>
</evidence>
<comment type="caution">
    <text evidence="1">The sequence shown here is derived from an EMBL/GenBank/DDBJ whole genome shotgun (WGS) entry which is preliminary data.</text>
</comment>